<evidence type="ECO:0008006" key="4">
    <source>
        <dbReference type="Google" id="ProtNLM"/>
    </source>
</evidence>
<protein>
    <recommendedName>
        <fullName evidence="4">Lipoprotein</fullName>
    </recommendedName>
</protein>
<dbReference type="AlphaFoldDB" id="A0A4U9VR94"/>
<feature type="signal peptide" evidence="1">
    <location>
        <begin position="1"/>
        <end position="20"/>
    </location>
</feature>
<accession>A0A4U9VR94</accession>
<organism evidence="2 3">
    <name type="scientific">Sphingobacterium thalpophilum</name>
    <dbReference type="NCBI Taxonomy" id="259"/>
    <lineage>
        <taxon>Bacteria</taxon>
        <taxon>Pseudomonadati</taxon>
        <taxon>Bacteroidota</taxon>
        <taxon>Sphingobacteriia</taxon>
        <taxon>Sphingobacteriales</taxon>
        <taxon>Sphingobacteriaceae</taxon>
        <taxon>Sphingobacterium</taxon>
    </lineage>
</organism>
<evidence type="ECO:0000313" key="3">
    <source>
        <dbReference type="Proteomes" id="UP000308196"/>
    </source>
</evidence>
<feature type="chain" id="PRO_5020297152" description="Lipoprotein" evidence="1">
    <location>
        <begin position="21"/>
        <end position="56"/>
    </location>
</feature>
<reference evidence="2 3" key="1">
    <citation type="submission" date="2019-05" db="EMBL/GenBank/DDBJ databases">
        <authorList>
            <consortium name="Pathogen Informatics"/>
        </authorList>
    </citation>
    <scope>NUCLEOTIDE SEQUENCE [LARGE SCALE GENOMIC DNA]</scope>
    <source>
        <strain evidence="2 3">NCTC11429</strain>
    </source>
</reference>
<gene>
    <name evidence="2" type="ORF">NCTC11429_03791</name>
</gene>
<dbReference type="Proteomes" id="UP000308196">
    <property type="component" value="Chromosome"/>
</dbReference>
<dbReference type="KEGG" id="stha:NCTC11429_03791"/>
<evidence type="ECO:0000256" key="1">
    <source>
        <dbReference type="SAM" id="SignalP"/>
    </source>
</evidence>
<dbReference type="EMBL" id="LR590484">
    <property type="protein sequence ID" value="VTR48963.1"/>
    <property type="molecule type" value="Genomic_DNA"/>
</dbReference>
<keyword evidence="1" id="KW-0732">Signal</keyword>
<sequence length="56" mass="6223">MKAMYCIIGMAGLLLWPACSKTNDDPVNENDNNNRFPSGYSPGLIFIKPVRCCQSK</sequence>
<evidence type="ECO:0000313" key="2">
    <source>
        <dbReference type="EMBL" id="VTR48963.1"/>
    </source>
</evidence>
<proteinExistence type="predicted"/>
<name>A0A4U9VR94_9SPHI</name>